<feature type="region of interest" description="Disordered" evidence="1">
    <location>
        <begin position="932"/>
        <end position="955"/>
    </location>
</feature>
<dbReference type="InterPro" id="IPR031348">
    <property type="entry name" value="PigL_N"/>
</dbReference>
<feature type="domain" description="Azaphilone pigments biosynthesis cluster protein L N-terminal" evidence="2">
    <location>
        <begin position="1"/>
        <end position="211"/>
    </location>
</feature>
<evidence type="ECO:0000259" key="2">
    <source>
        <dbReference type="Pfam" id="PF17111"/>
    </source>
</evidence>
<evidence type="ECO:0000256" key="1">
    <source>
        <dbReference type="SAM" id="MobiDB-lite"/>
    </source>
</evidence>
<gene>
    <name evidence="3" type="ORF">BDV96DRAFT_44614</name>
</gene>
<feature type="compositionally biased region" description="Polar residues" evidence="1">
    <location>
        <begin position="820"/>
        <end position="832"/>
    </location>
</feature>
<dbReference type="EMBL" id="ML977321">
    <property type="protein sequence ID" value="KAF2116171.1"/>
    <property type="molecule type" value="Genomic_DNA"/>
</dbReference>
<feature type="region of interest" description="Disordered" evidence="1">
    <location>
        <begin position="481"/>
        <end position="592"/>
    </location>
</feature>
<feature type="compositionally biased region" description="Polar residues" evidence="1">
    <location>
        <begin position="513"/>
        <end position="526"/>
    </location>
</feature>
<feature type="compositionally biased region" description="Polar residues" evidence="1">
    <location>
        <begin position="875"/>
        <end position="893"/>
    </location>
</feature>
<dbReference type="InterPro" id="IPR011990">
    <property type="entry name" value="TPR-like_helical_dom_sf"/>
</dbReference>
<name>A0A6A5ZCK9_9PLEO</name>
<proteinExistence type="predicted"/>
<feature type="compositionally biased region" description="Polar residues" evidence="1">
    <location>
        <begin position="493"/>
        <end position="506"/>
    </location>
</feature>
<feature type="compositionally biased region" description="Low complexity" evidence="1">
    <location>
        <begin position="539"/>
        <end position="548"/>
    </location>
</feature>
<accession>A0A6A5ZCK9</accession>
<feature type="region of interest" description="Disordered" evidence="1">
    <location>
        <begin position="608"/>
        <end position="629"/>
    </location>
</feature>
<reference evidence="3" key="1">
    <citation type="journal article" date="2020" name="Stud. Mycol.">
        <title>101 Dothideomycetes genomes: a test case for predicting lifestyles and emergence of pathogens.</title>
        <authorList>
            <person name="Haridas S."/>
            <person name="Albert R."/>
            <person name="Binder M."/>
            <person name="Bloem J."/>
            <person name="Labutti K."/>
            <person name="Salamov A."/>
            <person name="Andreopoulos B."/>
            <person name="Baker S."/>
            <person name="Barry K."/>
            <person name="Bills G."/>
            <person name="Bluhm B."/>
            <person name="Cannon C."/>
            <person name="Castanera R."/>
            <person name="Culley D."/>
            <person name="Daum C."/>
            <person name="Ezra D."/>
            <person name="Gonzalez J."/>
            <person name="Henrissat B."/>
            <person name="Kuo A."/>
            <person name="Liang C."/>
            <person name="Lipzen A."/>
            <person name="Lutzoni F."/>
            <person name="Magnuson J."/>
            <person name="Mondo S."/>
            <person name="Nolan M."/>
            <person name="Ohm R."/>
            <person name="Pangilinan J."/>
            <person name="Park H.-J."/>
            <person name="Ramirez L."/>
            <person name="Alfaro M."/>
            <person name="Sun H."/>
            <person name="Tritt A."/>
            <person name="Yoshinaga Y."/>
            <person name="Zwiers L.-H."/>
            <person name="Turgeon B."/>
            <person name="Goodwin S."/>
            <person name="Spatafora J."/>
            <person name="Crous P."/>
            <person name="Grigoriev I."/>
        </authorList>
    </citation>
    <scope>NUCLEOTIDE SEQUENCE</scope>
    <source>
        <strain evidence="3">CBS 627.86</strain>
    </source>
</reference>
<dbReference type="PANTHER" id="PTHR42023">
    <property type="entry name" value="BHLH DOMAIN-CONTAINING PROTEIN"/>
    <property type="match status" value="1"/>
</dbReference>
<keyword evidence="4" id="KW-1185">Reference proteome</keyword>
<protein>
    <recommendedName>
        <fullName evidence="2">Azaphilone pigments biosynthesis cluster protein L N-terminal domain-containing protein</fullName>
    </recommendedName>
</protein>
<evidence type="ECO:0000313" key="3">
    <source>
        <dbReference type="EMBL" id="KAF2116171.1"/>
    </source>
</evidence>
<organism evidence="3 4">
    <name type="scientific">Lophiotrema nucula</name>
    <dbReference type="NCBI Taxonomy" id="690887"/>
    <lineage>
        <taxon>Eukaryota</taxon>
        <taxon>Fungi</taxon>
        <taxon>Dikarya</taxon>
        <taxon>Ascomycota</taxon>
        <taxon>Pezizomycotina</taxon>
        <taxon>Dothideomycetes</taxon>
        <taxon>Pleosporomycetidae</taxon>
        <taxon>Pleosporales</taxon>
        <taxon>Lophiotremataceae</taxon>
        <taxon>Lophiotrema</taxon>
    </lineage>
</organism>
<dbReference type="Pfam" id="PF17111">
    <property type="entry name" value="PigL_N"/>
    <property type="match status" value="1"/>
</dbReference>
<sequence>MDPLSITASVLTLIQVSVQVTVLIKQFRDEVSVVDVTLSGLLNDVESFQRVLESMRETFGQDDVKANLQETGHVGSHYRNLARSLNDGNGTLNSLHELLDSVNKKSNFLDGPRKQLRFKSATDQIATYREQIQSYRAGMQLSLSTVILWNQVTFQKSTDQIPDRILPNLDKLYDEFRSLGTNLNAKIEKLQSMVSDQSDRQELTSLNNLRDCVRSAADVVSTASTTLTAETSDKISVKYGSDFGDIFTHTQNETMLRWMNSNTVYEFEDMEAPMPIPSESSIGDAPTEYQSDSDSDIENEMIKALLNNGLKRKEQGDLAGAERHFKNCITRLSTNSSVTSLSNAAAAANSGVSKAEVLEYLTQTYCLQQAWAKAKVTMMEKLHITERQVGKKDERFLQDTMKLAEVMMSNKEYGDAHLQARRALRGFKKLGELGHKGYEQCLRLLMHLSKEEGKFDEEEGYSALLGSHLFKLKRSSISETSLTMPPQLERQSKSFSSEPSRVQSTAPIDEKATTPTKALASNSEASESPVPRIDAIPVKSSKQPSSPQTRTLSDDALSKPADQMPYPPAAGSIARKSAVPVASSSNPLVHRKDNKIDEALARRLQEQEFNAQIEPRQPTSPSRNISRHDASLSLMPGPHYNSFSETLGAQLDDLRSRRFNVQHLLSDLNRQEPADPLINDFKRMRLVEQRKKEFEDELAAIVKEEHDVELKLHRAEKREQERAASTSSPHLRLERNDTSSSTLDSRYPSSTGHSNDDERLAKRLQETEETLALGSSSSLPLLRSENPDEALARRLQREEFSASNPHSSVPPKGTLVEPSGTVNPQALSTAPPVQSPSPPLSARLPQRTPSLQSPSGDKKKMVFKYSEGKMRLIEPSTSSSPQPDSKYEATTTEGTSATLANAASFLQELPSITVVPATTSFDELREELNANGATQDTSLRRSVSDSRLTNSLGNDDVPLALSSLDTLAASARNMDVGMNSELYSELSERYNRLQRIRSASASTLAPPEPTWSPKTGDDEVAEKAVVKLHEQSEKEVVSNLTKDKTPDWVGHTREEVVAAIGHGQSITRPGWNLDKTISRNDAYATDPYAAAKIDITPSCPICSANLCGLSDTAASTHVNSCMDGKPIAVSKLREMDKGQSQMTTLQRSQNLLSAKEYARDDGVLPVTSVPAGTWACCNCKSLELRFISESKCPTCGHTRDFTCPSSAGPAIGVTFITANLGPVRFSQGERVRRKLLILGDTKVGKTWLIQSWYKGQHPAVSQHVTYDYVPMLLTQYRKERLSSLTTL</sequence>
<dbReference type="Gene3D" id="1.25.40.10">
    <property type="entry name" value="Tetratricopeptide repeat domain"/>
    <property type="match status" value="1"/>
</dbReference>
<dbReference type="Proteomes" id="UP000799770">
    <property type="component" value="Unassembled WGS sequence"/>
</dbReference>
<dbReference type="PANTHER" id="PTHR42023:SF1">
    <property type="entry name" value="BHLH DOMAIN-CONTAINING PROTEIN"/>
    <property type="match status" value="1"/>
</dbReference>
<dbReference type="OrthoDB" id="195446at2759"/>
<feature type="region of interest" description="Disordered" evidence="1">
    <location>
        <begin position="798"/>
        <end position="893"/>
    </location>
</feature>
<feature type="compositionally biased region" description="Basic and acidic residues" evidence="1">
    <location>
        <begin position="856"/>
        <end position="872"/>
    </location>
</feature>
<feature type="compositionally biased region" description="Basic and acidic residues" evidence="1">
    <location>
        <begin position="713"/>
        <end position="722"/>
    </location>
</feature>
<feature type="compositionally biased region" description="Polar residues" evidence="1">
    <location>
        <begin position="738"/>
        <end position="753"/>
    </location>
</feature>
<evidence type="ECO:0000313" key="4">
    <source>
        <dbReference type="Proteomes" id="UP000799770"/>
    </source>
</evidence>
<feature type="region of interest" description="Disordered" evidence="1">
    <location>
        <begin position="713"/>
        <end position="758"/>
    </location>
</feature>